<accession>A0A5S9WRC7</accession>
<organism evidence="1 2">
    <name type="scientific">Arabidopsis thaliana</name>
    <name type="common">Mouse-ear cress</name>
    <dbReference type="NCBI Taxonomy" id="3702"/>
    <lineage>
        <taxon>Eukaryota</taxon>
        <taxon>Viridiplantae</taxon>
        <taxon>Streptophyta</taxon>
        <taxon>Embryophyta</taxon>
        <taxon>Tracheophyta</taxon>
        <taxon>Spermatophyta</taxon>
        <taxon>Magnoliopsida</taxon>
        <taxon>eudicotyledons</taxon>
        <taxon>Gunneridae</taxon>
        <taxon>Pentapetalae</taxon>
        <taxon>rosids</taxon>
        <taxon>malvids</taxon>
        <taxon>Brassicales</taxon>
        <taxon>Brassicaceae</taxon>
        <taxon>Camelineae</taxon>
        <taxon>Arabidopsis</taxon>
    </lineage>
</organism>
<dbReference type="EMBL" id="CACSHJ010000087">
    <property type="protein sequence ID" value="CAA0308346.1"/>
    <property type="molecule type" value="Genomic_DNA"/>
</dbReference>
<proteinExistence type="predicted"/>
<evidence type="ECO:0000313" key="1">
    <source>
        <dbReference type="EMBL" id="CAA0308346.1"/>
    </source>
</evidence>
<name>A0A5S9WRC7_ARATH</name>
<dbReference type="AlphaFoldDB" id="A0A5S9WRC7"/>
<reference evidence="1 2" key="1">
    <citation type="submission" date="2019-12" db="EMBL/GenBank/DDBJ databases">
        <authorList>
            <person name="Jiao W.-B."/>
            <person name="Schneeberger K."/>
        </authorList>
    </citation>
    <scope>NUCLEOTIDE SEQUENCE [LARGE SCALE GENOMIC DNA]</scope>
    <source>
        <strain evidence="2">cv. C24</strain>
    </source>
</reference>
<sequence length="62" mass="6869">MVRIELVDAGGSGSAVDPRLINFRPEKRMVAQICKVSDQETWVLASVHIPYDEALDVALMLN</sequence>
<protein>
    <submittedName>
        <fullName evidence="1">Uncharacterized protein</fullName>
    </submittedName>
</protein>
<evidence type="ECO:0000313" key="2">
    <source>
        <dbReference type="Proteomes" id="UP000434276"/>
    </source>
</evidence>
<dbReference type="Proteomes" id="UP000434276">
    <property type="component" value="Unassembled WGS sequence"/>
</dbReference>
<gene>
    <name evidence="1" type="ORF">C24_LOCUS5053</name>
</gene>